<evidence type="ECO:0000259" key="2">
    <source>
        <dbReference type="Pfam" id="PF13579"/>
    </source>
</evidence>
<proteinExistence type="predicted"/>
<feature type="domain" description="Glycosyl transferase family 1" evidence="1">
    <location>
        <begin position="216"/>
        <end position="381"/>
    </location>
</feature>
<comment type="caution">
    <text evidence="3">The sequence shown here is derived from an EMBL/GenBank/DDBJ whole genome shotgun (WGS) entry which is preliminary data.</text>
</comment>
<dbReference type="PANTHER" id="PTHR45947:SF3">
    <property type="entry name" value="SULFOQUINOVOSYL TRANSFERASE SQD2"/>
    <property type="match status" value="1"/>
</dbReference>
<dbReference type="Pfam" id="PF00534">
    <property type="entry name" value="Glycos_transf_1"/>
    <property type="match status" value="1"/>
</dbReference>
<dbReference type="InterPro" id="IPR050194">
    <property type="entry name" value="Glycosyltransferase_grp1"/>
</dbReference>
<dbReference type="NCBIfam" id="NF007640">
    <property type="entry name" value="PRK10307.1"/>
    <property type="match status" value="1"/>
</dbReference>
<dbReference type="RefSeq" id="WP_166830270.1">
    <property type="nucleotide sequence ID" value="NZ_JAAOLX010000016.1"/>
</dbReference>
<accession>A0ABX0L1F3</accession>
<gene>
    <name evidence="3" type="ORF">HA050_20660</name>
</gene>
<dbReference type="PANTHER" id="PTHR45947">
    <property type="entry name" value="SULFOQUINOVOSYL TRANSFERASE SQD2"/>
    <property type="match status" value="1"/>
</dbReference>
<dbReference type="InterPro" id="IPR028098">
    <property type="entry name" value="Glyco_trans_4-like_N"/>
</dbReference>
<evidence type="ECO:0000313" key="3">
    <source>
        <dbReference type="EMBL" id="NHQ88515.1"/>
    </source>
</evidence>
<organism evidence="3 4">
    <name type="scientific">Iodobacter violaceini</name>
    <dbReference type="NCBI Taxonomy" id="3044271"/>
    <lineage>
        <taxon>Bacteria</taxon>
        <taxon>Pseudomonadati</taxon>
        <taxon>Pseudomonadota</taxon>
        <taxon>Betaproteobacteria</taxon>
        <taxon>Neisseriales</taxon>
        <taxon>Chitinibacteraceae</taxon>
        <taxon>Iodobacter</taxon>
    </lineage>
</organism>
<keyword evidence="4" id="KW-1185">Reference proteome</keyword>
<dbReference type="Proteomes" id="UP000712570">
    <property type="component" value="Unassembled WGS sequence"/>
</dbReference>
<name>A0ABX0L1F3_9NEIS</name>
<dbReference type="InterPro" id="IPR001296">
    <property type="entry name" value="Glyco_trans_1"/>
</dbReference>
<dbReference type="EMBL" id="JAAOLX010000016">
    <property type="protein sequence ID" value="NHQ88515.1"/>
    <property type="molecule type" value="Genomic_DNA"/>
</dbReference>
<sequence length="425" mass="46361">MKILVYGINYSPEMTGIGKYTGEMAEWLAAQGHEVRVVTAPPYYPQWQVGEGYSAFRYQYEMKAGVKVWRTPLWVPGKLSGAKRLLHLMSFALSSLPVMLRQIFWRPDVVWMAAPALVCAPNSWLTAKLSGAKCCIHIQDYEVDAAFALGLLKNQKARRFALWLERGLLRRFDLVSTISGRMMDLARAKGVDPKKLVFFPNWVKLPPASIVSQRSSYRDHLGIADDAVVALYSGNMGAKQGLEVLADTARALKDLPNIQFVFCGQGPGRAGLERMCAGLSNVRFLDLQPMEQLADFLGLADIHLLPQRADAADLVMPSKLTGMLASGRAVVAGAQPGTELAEVMQGCGLVVQPENAVAMSAAVLSLANDQTLRLNFGMAGRAFADATLDQQVILACFVASLKSVGVVCNLNLEESKLQQNSVVVE</sequence>
<reference evidence="3 4" key="1">
    <citation type="submission" date="2020-03" db="EMBL/GenBank/DDBJ databases">
        <title>Draft genome sequence of environmentally isolated violet-colored cultures.</title>
        <authorList>
            <person name="Wilson H.S."/>
        </authorList>
    </citation>
    <scope>NUCLEOTIDE SEQUENCE [LARGE SCALE GENOMIC DNA]</scope>
    <source>
        <strain evidence="3 4">HSC-16F04</strain>
    </source>
</reference>
<evidence type="ECO:0000259" key="1">
    <source>
        <dbReference type="Pfam" id="PF00534"/>
    </source>
</evidence>
<dbReference type="Gene3D" id="3.40.50.2000">
    <property type="entry name" value="Glycogen Phosphorylase B"/>
    <property type="match status" value="2"/>
</dbReference>
<protein>
    <submittedName>
        <fullName evidence="3">Glycosyltransferase WbuB</fullName>
    </submittedName>
</protein>
<dbReference type="SUPFAM" id="SSF53756">
    <property type="entry name" value="UDP-Glycosyltransferase/glycogen phosphorylase"/>
    <property type="match status" value="1"/>
</dbReference>
<evidence type="ECO:0000313" key="4">
    <source>
        <dbReference type="Proteomes" id="UP000712570"/>
    </source>
</evidence>
<dbReference type="Pfam" id="PF13579">
    <property type="entry name" value="Glyco_trans_4_4"/>
    <property type="match status" value="1"/>
</dbReference>
<feature type="domain" description="Glycosyltransferase subfamily 4-like N-terminal" evidence="2">
    <location>
        <begin position="15"/>
        <end position="202"/>
    </location>
</feature>
<dbReference type="CDD" id="cd03794">
    <property type="entry name" value="GT4_WbuB-like"/>
    <property type="match status" value="1"/>
</dbReference>